<dbReference type="SUPFAM" id="SSF46785">
    <property type="entry name" value="Winged helix' DNA-binding domain"/>
    <property type="match status" value="1"/>
</dbReference>
<name>A0A370HH24_9HYPH</name>
<dbReference type="CDD" id="cd00038">
    <property type="entry name" value="CAP_ED"/>
    <property type="match status" value="1"/>
</dbReference>
<sequence>MNAPNWIPPALLGTALRRSLAAGETLFLRKDRPVGLYLLESGEIRLTRSDPEGREMILFRAQPGDTFAEASLFSETYHCDAVASAPSVVLLLPKAAVLEVFASRPDIAQAFMATLARQVMGLRTRLENRNLRTARELVLHHLGLRASDHDRVVRLNGDLKTMAAELGLTHESLYRTLASLEAEGAIRRTREEIRLSAPAV</sequence>
<dbReference type="Proteomes" id="UP000254925">
    <property type="component" value="Unassembled WGS sequence"/>
</dbReference>
<protein>
    <submittedName>
        <fullName evidence="2">Transcriptional regulator /Crp/Fnr family transcriptional regulator</fullName>
    </submittedName>
</protein>
<proteinExistence type="predicted"/>
<dbReference type="Gene3D" id="2.60.120.10">
    <property type="entry name" value="Jelly Rolls"/>
    <property type="match status" value="1"/>
</dbReference>
<dbReference type="PROSITE" id="PS50042">
    <property type="entry name" value="CNMP_BINDING_3"/>
    <property type="match status" value="1"/>
</dbReference>
<reference evidence="2 3" key="1">
    <citation type="submission" date="2018-07" db="EMBL/GenBank/DDBJ databases">
        <title>Genomic Encyclopedia of Type Strains, Phase IV (KMG-IV): sequencing the most valuable type-strain genomes for metagenomic binning, comparative biology and taxonomic classification.</title>
        <authorList>
            <person name="Goeker M."/>
        </authorList>
    </citation>
    <scope>NUCLEOTIDE SEQUENCE [LARGE SCALE GENOMIC DNA]</scope>
    <source>
        <strain evidence="2 3">DSM 14364</strain>
    </source>
</reference>
<dbReference type="Pfam" id="PF00027">
    <property type="entry name" value="cNMP_binding"/>
    <property type="match status" value="1"/>
</dbReference>
<dbReference type="GO" id="GO:0005829">
    <property type="term" value="C:cytosol"/>
    <property type="evidence" value="ECO:0007669"/>
    <property type="project" value="TreeGrafter"/>
</dbReference>
<comment type="caution">
    <text evidence="2">The sequence shown here is derived from an EMBL/GenBank/DDBJ whole genome shotgun (WGS) entry which is preliminary data.</text>
</comment>
<dbReference type="EMBL" id="QQBB01000007">
    <property type="protein sequence ID" value="RDI57215.1"/>
    <property type="molecule type" value="Genomic_DNA"/>
</dbReference>
<dbReference type="InterPro" id="IPR018490">
    <property type="entry name" value="cNMP-bd_dom_sf"/>
</dbReference>
<dbReference type="GO" id="GO:0003700">
    <property type="term" value="F:DNA-binding transcription factor activity"/>
    <property type="evidence" value="ECO:0007669"/>
    <property type="project" value="TreeGrafter"/>
</dbReference>
<dbReference type="GO" id="GO:0003677">
    <property type="term" value="F:DNA binding"/>
    <property type="evidence" value="ECO:0007669"/>
    <property type="project" value="UniProtKB-KW"/>
</dbReference>
<organism evidence="2 3">
    <name type="scientific">Microvirga subterranea</name>
    <dbReference type="NCBI Taxonomy" id="186651"/>
    <lineage>
        <taxon>Bacteria</taxon>
        <taxon>Pseudomonadati</taxon>
        <taxon>Pseudomonadota</taxon>
        <taxon>Alphaproteobacteria</taxon>
        <taxon>Hyphomicrobiales</taxon>
        <taxon>Methylobacteriaceae</taxon>
        <taxon>Microvirga</taxon>
    </lineage>
</organism>
<evidence type="ECO:0000259" key="1">
    <source>
        <dbReference type="PROSITE" id="PS50042"/>
    </source>
</evidence>
<accession>A0A370HH24</accession>
<evidence type="ECO:0000313" key="2">
    <source>
        <dbReference type="EMBL" id="RDI57215.1"/>
    </source>
</evidence>
<dbReference type="SMART" id="SM00100">
    <property type="entry name" value="cNMP"/>
    <property type="match status" value="1"/>
</dbReference>
<dbReference type="InterPro" id="IPR036390">
    <property type="entry name" value="WH_DNA-bd_sf"/>
</dbReference>
<keyword evidence="3" id="KW-1185">Reference proteome</keyword>
<evidence type="ECO:0000313" key="3">
    <source>
        <dbReference type="Proteomes" id="UP000254925"/>
    </source>
</evidence>
<dbReference type="AlphaFoldDB" id="A0A370HH24"/>
<dbReference type="InterPro" id="IPR014710">
    <property type="entry name" value="RmlC-like_jellyroll"/>
</dbReference>
<dbReference type="PANTHER" id="PTHR24567">
    <property type="entry name" value="CRP FAMILY TRANSCRIPTIONAL REGULATORY PROTEIN"/>
    <property type="match status" value="1"/>
</dbReference>
<dbReference type="PANTHER" id="PTHR24567:SF74">
    <property type="entry name" value="HTH-TYPE TRANSCRIPTIONAL REGULATOR ARCR"/>
    <property type="match status" value="1"/>
</dbReference>
<dbReference type="SUPFAM" id="SSF51206">
    <property type="entry name" value="cAMP-binding domain-like"/>
    <property type="match status" value="1"/>
</dbReference>
<dbReference type="InterPro" id="IPR050397">
    <property type="entry name" value="Env_Response_Regulators"/>
</dbReference>
<dbReference type="InterPro" id="IPR000595">
    <property type="entry name" value="cNMP-bd_dom"/>
</dbReference>
<dbReference type="RefSeq" id="WP_170151552.1">
    <property type="nucleotide sequence ID" value="NZ_QQBB01000007.1"/>
</dbReference>
<feature type="domain" description="Cyclic nucleotide-binding" evidence="1">
    <location>
        <begin position="18"/>
        <end position="118"/>
    </location>
</feature>
<gene>
    <name evidence="2" type="ORF">DES45_107132</name>
</gene>